<protein>
    <submittedName>
        <fullName evidence="1">Uncharacterized protein</fullName>
    </submittedName>
</protein>
<reference evidence="1" key="1">
    <citation type="submission" date="2020-06" db="EMBL/GenBank/DDBJ databases">
        <title>WGS assembly of Ceratodon purpureus strain R40.</title>
        <authorList>
            <person name="Carey S.B."/>
            <person name="Jenkins J."/>
            <person name="Shu S."/>
            <person name="Lovell J.T."/>
            <person name="Sreedasyam A."/>
            <person name="Maumus F."/>
            <person name="Tiley G.P."/>
            <person name="Fernandez-Pozo N."/>
            <person name="Barry K."/>
            <person name="Chen C."/>
            <person name="Wang M."/>
            <person name="Lipzen A."/>
            <person name="Daum C."/>
            <person name="Saski C.A."/>
            <person name="Payton A.C."/>
            <person name="Mcbreen J.C."/>
            <person name="Conrad R.E."/>
            <person name="Kollar L.M."/>
            <person name="Olsson S."/>
            <person name="Huttunen S."/>
            <person name="Landis J.B."/>
            <person name="Wickett N.J."/>
            <person name="Johnson M.G."/>
            <person name="Rensing S.A."/>
            <person name="Grimwood J."/>
            <person name="Schmutz J."/>
            <person name="Mcdaniel S.F."/>
        </authorList>
    </citation>
    <scope>NUCLEOTIDE SEQUENCE</scope>
    <source>
        <strain evidence="1">R40</strain>
    </source>
</reference>
<evidence type="ECO:0000313" key="1">
    <source>
        <dbReference type="EMBL" id="KAG0567011.1"/>
    </source>
</evidence>
<dbReference type="AlphaFoldDB" id="A0A8T0H4S8"/>
<evidence type="ECO:0000313" key="2">
    <source>
        <dbReference type="Proteomes" id="UP000822688"/>
    </source>
</evidence>
<organism evidence="1 2">
    <name type="scientific">Ceratodon purpureus</name>
    <name type="common">Fire moss</name>
    <name type="synonym">Dicranum purpureum</name>
    <dbReference type="NCBI Taxonomy" id="3225"/>
    <lineage>
        <taxon>Eukaryota</taxon>
        <taxon>Viridiplantae</taxon>
        <taxon>Streptophyta</taxon>
        <taxon>Embryophyta</taxon>
        <taxon>Bryophyta</taxon>
        <taxon>Bryophytina</taxon>
        <taxon>Bryopsida</taxon>
        <taxon>Dicranidae</taxon>
        <taxon>Pseudoditrichales</taxon>
        <taxon>Ditrichaceae</taxon>
        <taxon>Ceratodon</taxon>
    </lineage>
</organism>
<sequence length="52" mass="5669">MGFLCSKFYYGDEDLSGRLRGIGACSEVSKTITVAINEEFDTRVSKCSVTAL</sequence>
<gene>
    <name evidence="1" type="ORF">KC19_7G104100</name>
</gene>
<proteinExistence type="predicted"/>
<dbReference type="Proteomes" id="UP000822688">
    <property type="component" value="Chromosome 7"/>
</dbReference>
<comment type="caution">
    <text evidence="1">The sequence shown here is derived from an EMBL/GenBank/DDBJ whole genome shotgun (WGS) entry which is preliminary data.</text>
</comment>
<keyword evidence="2" id="KW-1185">Reference proteome</keyword>
<dbReference type="EMBL" id="CM026428">
    <property type="protein sequence ID" value="KAG0567011.1"/>
    <property type="molecule type" value="Genomic_DNA"/>
</dbReference>
<accession>A0A8T0H4S8</accession>
<name>A0A8T0H4S8_CERPU</name>